<keyword evidence="16" id="KW-1185">Reference proteome</keyword>
<dbReference type="GO" id="GO:0016556">
    <property type="term" value="P:mRNA modification"/>
    <property type="evidence" value="ECO:0007669"/>
    <property type="project" value="EnsemblFungi"/>
</dbReference>
<feature type="binding site" evidence="9">
    <location>
        <begin position="649"/>
        <end position="655"/>
    </location>
    <ligand>
        <name>acetyl-CoA</name>
        <dbReference type="ChEBI" id="CHEBI:57288"/>
    </ligand>
</feature>
<dbReference type="GO" id="GO:0005524">
    <property type="term" value="F:ATP binding"/>
    <property type="evidence" value="ECO:0007669"/>
    <property type="project" value="UniProtKB-UniRule"/>
</dbReference>
<keyword evidence="2 9" id="KW-0698">rRNA processing</keyword>
<dbReference type="Proteomes" id="UP000006701">
    <property type="component" value="Unassembled WGS sequence"/>
</dbReference>
<evidence type="ECO:0000256" key="4">
    <source>
        <dbReference type="ARBA" id="ARBA00022694"/>
    </source>
</evidence>
<dbReference type="FunFam" id="3.40.50.11040:FF:000002">
    <property type="entry name" value="RNA cytidine acetyltransferase"/>
    <property type="match status" value="1"/>
</dbReference>
<protein>
    <recommendedName>
        <fullName evidence="9">RNA cytidine acetyltransferase</fullName>
        <ecNumber evidence="9">2.3.1.-</ecNumber>
    </recommendedName>
    <alternativeName>
        <fullName evidence="9">18S rRNA cytosine acetyltransferase</fullName>
    </alternativeName>
</protein>
<dbReference type="GO" id="GO:0000049">
    <property type="term" value="F:tRNA binding"/>
    <property type="evidence" value="ECO:0007669"/>
    <property type="project" value="EnsemblFungi"/>
</dbReference>
<dbReference type="Gene3D" id="3.40.630.30">
    <property type="match status" value="1"/>
</dbReference>
<dbReference type="HOGENOM" id="CLU_004652_0_0_1"/>
<evidence type="ECO:0000313" key="15">
    <source>
        <dbReference type="EMBL" id="EAW08206.1"/>
    </source>
</evidence>
<evidence type="ECO:0000256" key="3">
    <source>
        <dbReference type="ARBA" id="ARBA00022679"/>
    </source>
</evidence>
<dbReference type="Pfam" id="PF13718">
    <property type="entry name" value="GNAT_acetyltr_2"/>
    <property type="match status" value="1"/>
</dbReference>
<dbReference type="InterPro" id="IPR033688">
    <property type="entry name" value="NAT10"/>
</dbReference>
<evidence type="ECO:0000259" key="13">
    <source>
        <dbReference type="Pfam" id="PF13718"/>
    </source>
</evidence>
<feature type="domain" description="Possible tRNA binding" evidence="14">
    <location>
        <begin position="779"/>
        <end position="1014"/>
    </location>
</feature>
<dbReference type="OrthoDB" id="10067491at2759"/>
<evidence type="ECO:0000256" key="9">
    <source>
        <dbReference type="HAMAP-Rule" id="MF_03211"/>
    </source>
</evidence>
<dbReference type="Pfam" id="PF13725">
    <property type="entry name" value="tRNA_bind_2"/>
    <property type="match status" value="1"/>
</dbReference>
<dbReference type="VEuPathDB" id="FungiDB:ACLA_029340"/>
<comment type="subcellular location">
    <subcellularLocation>
        <location evidence="1 9">Nucleus</location>
        <location evidence="1 9">Nucleolus</location>
    </subcellularLocation>
</comment>
<feature type="domain" description="TmcA/NAT10 N-terminal" evidence="12">
    <location>
        <begin position="9"/>
        <end position="202"/>
    </location>
</feature>
<dbReference type="InterPro" id="IPR000182">
    <property type="entry name" value="GNAT_dom"/>
</dbReference>
<dbReference type="eggNOG" id="KOG2036">
    <property type="taxonomic scope" value="Eukaryota"/>
</dbReference>
<evidence type="ECO:0000313" key="16">
    <source>
        <dbReference type="Proteomes" id="UP000006701"/>
    </source>
</evidence>
<comment type="function">
    <text evidence="9">RNA cytidine acetyltransferase with specificity toward both 18S rRNA and tRNAs. Catalyzes the formation of N(4)-acetylcytidine (ac4C) in 18S rRNA. Required for early nucleolar cleavages of precursor rRNA at sites A0, A1 and A2 during 18S rRNA synthesis. Catalyzes the formation of ac4C in serine and leucine tRNAs. Requires the tRNA-binding adapter protein TAN1 for full tRNA acetyltransferase activity but not for 18S rRNA acetylation.</text>
</comment>
<dbReference type="KEGG" id="act:ACLA_029340"/>
<evidence type="ECO:0000259" key="14">
    <source>
        <dbReference type="Pfam" id="PF13725"/>
    </source>
</evidence>
<keyword evidence="4 9" id="KW-0819">tRNA processing</keyword>
<dbReference type="GO" id="GO:0030688">
    <property type="term" value="C:preribosome, small subunit precursor"/>
    <property type="evidence" value="ECO:0007669"/>
    <property type="project" value="EnsemblFungi"/>
</dbReference>
<dbReference type="InterPro" id="IPR027417">
    <property type="entry name" value="P-loop_NTPase"/>
</dbReference>
<dbReference type="InterPro" id="IPR007807">
    <property type="entry name" value="TcmA/NAT10_helicase"/>
</dbReference>
<dbReference type="GO" id="GO:1904812">
    <property type="term" value="P:rRNA acetylation involved in maturation of SSU-rRNA"/>
    <property type="evidence" value="ECO:0007669"/>
    <property type="project" value="EnsemblFungi"/>
</dbReference>
<name>A1CRD5_ASPCL</name>
<feature type="binding site" evidence="9">
    <location>
        <begin position="288"/>
        <end position="297"/>
    </location>
    <ligand>
        <name>ATP</name>
        <dbReference type="ChEBI" id="CHEBI:30616"/>
    </ligand>
</feature>
<feature type="domain" description="N-acetyltransferase" evidence="13">
    <location>
        <begin position="541"/>
        <end position="770"/>
    </location>
</feature>
<dbReference type="GeneID" id="4701132"/>
<dbReference type="EC" id="2.3.1.-" evidence="9"/>
<comment type="catalytic activity">
    <reaction evidence="9">
        <text>a cytidine in tRNA + acetyl-CoA + ATP + H2O = an N(4)-acetylcytidine in tRNA + ADP + phosphate + CoA + H(+)</text>
        <dbReference type="Rhea" id="RHEA:53876"/>
        <dbReference type="Rhea" id="RHEA-COMP:13670"/>
        <dbReference type="Rhea" id="RHEA-COMP:13671"/>
        <dbReference type="ChEBI" id="CHEBI:15377"/>
        <dbReference type="ChEBI" id="CHEBI:15378"/>
        <dbReference type="ChEBI" id="CHEBI:30616"/>
        <dbReference type="ChEBI" id="CHEBI:43474"/>
        <dbReference type="ChEBI" id="CHEBI:57287"/>
        <dbReference type="ChEBI" id="CHEBI:57288"/>
        <dbReference type="ChEBI" id="CHEBI:74900"/>
        <dbReference type="ChEBI" id="CHEBI:82748"/>
        <dbReference type="ChEBI" id="CHEBI:456216"/>
    </reaction>
</comment>
<keyword evidence="8 9" id="KW-0012">Acyltransferase</keyword>
<dbReference type="EMBL" id="DS027059">
    <property type="protein sequence ID" value="EAW08206.1"/>
    <property type="molecule type" value="Genomic_DNA"/>
</dbReference>
<dbReference type="RefSeq" id="XP_001269632.1">
    <property type="nucleotide sequence ID" value="XM_001269631.1"/>
</dbReference>
<sequence length="1068" mass="118748">MPRKAIDSRIPALIRNGVQEKKRSFFVVVGDRAKDVIVNLHWLMSSVDVKQNKSVLWAYKKDLLGFTSHRKKREAKIKKEIKRGIREPNQEDAFELFVTLNQIRYVYYKETEKILGNTYGMCILQDFEAITPNLLARTIETVEGGGMVILLLKGMSSLKQLYTLSMDIHSRYRTEAHDDVVARFNERFILSLGSCDSCLVLDDEMNVLPISGGKNVKPLPPPESLDETLSGPKKELKEIKDSLADTQPVGSLISLARTVDQAKALLTFVDVIAEKTLRSTVTLTAARGRGKSAALGVAIAAAVAHGYSNIFITSPSPENLKTLFEFIFKGFDALGYLDHVDYTILQSTNPDFNKAIVRVNIHRQHRQTIQYIQPQDAHVLGQAELLVIDEAAAIPLPLVRKLMGPYLVFMASTINGYEGTGRSLSLKLIQQLREQSRGGIKTAGQDDTDIADRATGKAAKGAEKNLGGRSLREITLSEPIRYAPGDSVEKWLNKVLCLDATLPKSRMNTQGCPHPSQCQLLQVNRDTLFSFHPVSEKFLQQMMALYVASHYKNTPNDLQLMSDAPAHQLFVLVPPIDEEATKLPEPLCVVQVALEGRISRQSVLNSLSRGQRAGGDLIPWLVSQQYQDEDFAGLSGARVVRIATNPEYLSMGYGSRALELLVDFYEGKFTDLSENIPNAQEEMVRVTDEELANSSLLDDNIHVRDIRSMPPLFGKLSERRPDALDYVGVSYGLTPSLHKFWKRSSFVPVYLRQTPNDLTGEHSCVMLRTLASASSDSSWLGAFSRDFHKRFLALLSYQFRDFPSVLSLSICESANAGAKLDTSFTPSLLAKGDLDAAFSPFDLKRLDSYANNLLDYHVILDMVPIVAEYYFSGRLSGKVNLSGVQQSILLAIGLQRKNLDDVEKELSLPSSQLLAMFLKIVRKVSTHFRGLVEGAVAETLPTEKVPVMQSSVEAHDEVVDDRFKPLETGLEEELREGGQKIDAELREKQRALIDALPLDKYEIDNGSAAWEDAEKQIRAGGAATVSIKSSKGGKRKKGESAREIFDQEIDSKRQKIIKKGTEGKKARA</sequence>
<dbReference type="AlphaFoldDB" id="A1CRD5"/>
<dbReference type="GO" id="GO:0032040">
    <property type="term" value="C:small-subunit processome"/>
    <property type="evidence" value="ECO:0007669"/>
    <property type="project" value="EnsemblFungi"/>
</dbReference>
<gene>
    <name evidence="9" type="primary">NAT10</name>
    <name evidence="15" type="ORF">ACLA_029340</name>
</gene>
<keyword evidence="6 9" id="KW-0067">ATP-binding</keyword>
<evidence type="ECO:0000256" key="6">
    <source>
        <dbReference type="ARBA" id="ARBA00022840"/>
    </source>
</evidence>
<dbReference type="PANTHER" id="PTHR10925:SF5">
    <property type="entry name" value="RNA CYTIDINE ACETYLTRANSFERASE"/>
    <property type="match status" value="1"/>
</dbReference>
<feature type="domain" description="TcmA/NAT10 helicase" evidence="11">
    <location>
        <begin position="283"/>
        <end position="499"/>
    </location>
</feature>
<dbReference type="GO" id="GO:0051392">
    <property type="term" value="F:tRNA cytidine N4-acetyltransferase activity"/>
    <property type="evidence" value="ECO:0007669"/>
    <property type="project" value="RHEA"/>
</dbReference>
<organism evidence="15 16">
    <name type="scientific">Aspergillus clavatus (strain ATCC 1007 / CBS 513.65 / DSM 816 / NCTC 3887 / NRRL 1 / QM 1276 / 107)</name>
    <dbReference type="NCBI Taxonomy" id="344612"/>
    <lineage>
        <taxon>Eukaryota</taxon>
        <taxon>Fungi</taxon>
        <taxon>Dikarya</taxon>
        <taxon>Ascomycota</taxon>
        <taxon>Pezizomycotina</taxon>
        <taxon>Eurotiomycetes</taxon>
        <taxon>Eurotiomycetidae</taxon>
        <taxon>Eurotiales</taxon>
        <taxon>Aspergillaceae</taxon>
        <taxon>Aspergillus</taxon>
        <taxon>Aspergillus subgen. Fumigati</taxon>
    </lineage>
</organism>
<feature type="region of interest" description="Disordered" evidence="10">
    <location>
        <begin position="1021"/>
        <end position="1045"/>
    </location>
</feature>
<evidence type="ECO:0000256" key="8">
    <source>
        <dbReference type="ARBA" id="ARBA00023315"/>
    </source>
</evidence>
<reference evidence="15 16" key="1">
    <citation type="journal article" date="2008" name="PLoS Genet.">
        <title>Genomic islands in the pathogenic filamentous fungus Aspergillus fumigatus.</title>
        <authorList>
            <person name="Fedorova N.D."/>
            <person name="Khaldi N."/>
            <person name="Joardar V.S."/>
            <person name="Maiti R."/>
            <person name="Amedeo P."/>
            <person name="Anderson M.J."/>
            <person name="Crabtree J."/>
            <person name="Silva J.C."/>
            <person name="Badger J.H."/>
            <person name="Albarraq A."/>
            <person name="Angiuoli S."/>
            <person name="Bussey H."/>
            <person name="Bowyer P."/>
            <person name="Cotty P.J."/>
            <person name="Dyer P.S."/>
            <person name="Egan A."/>
            <person name="Galens K."/>
            <person name="Fraser-Liggett C.M."/>
            <person name="Haas B.J."/>
            <person name="Inman J.M."/>
            <person name="Kent R."/>
            <person name="Lemieux S."/>
            <person name="Malavazi I."/>
            <person name="Orvis J."/>
            <person name="Roemer T."/>
            <person name="Ronning C.M."/>
            <person name="Sundaram J.P."/>
            <person name="Sutton G."/>
            <person name="Turner G."/>
            <person name="Venter J.C."/>
            <person name="White O.R."/>
            <person name="Whitty B.R."/>
            <person name="Youngman P."/>
            <person name="Wolfe K.H."/>
            <person name="Goldman G.H."/>
            <person name="Wortman J.R."/>
            <person name="Jiang B."/>
            <person name="Denning D.W."/>
            <person name="Nierman W.C."/>
        </authorList>
    </citation>
    <scope>NUCLEOTIDE SEQUENCE [LARGE SCALE GENOMIC DNA]</scope>
    <source>
        <strain evidence="16">ATCC 1007 / CBS 513.65 / DSM 816 / NCTC 3887 / NRRL 1</strain>
    </source>
</reference>
<comment type="catalytic activity">
    <reaction evidence="9">
        <text>a cytidine in 18S rRNA + acetyl-CoA + ATP + H2O = an N(4)-acetylcytidine in 18S rRNA + ADP + phosphate + CoA + H(+)</text>
        <dbReference type="Rhea" id="RHEA:51424"/>
        <dbReference type="Rhea" id="RHEA-COMP:13575"/>
        <dbReference type="Rhea" id="RHEA-COMP:13576"/>
        <dbReference type="ChEBI" id="CHEBI:15377"/>
        <dbReference type="ChEBI" id="CHEBI:15378"/>
        <dbReference type="ChEBI" id="CHEBI:30616"/>
        <dbReference type="ChEBI" id="CHEBI:43474"/>
        <dbReference type="ChEBI" id="CHEBI:57287"/>
        <dbReference type="ChEBI" id="CHEBI:57288"/>
        <dbReference type="ChEBI" id="CHEBI:74900"/>
        <dbReference type="ChEBI" id="CHEBI:82748"/>
        <dbReference type="ChEBI" id="CHEBI:456216"/>
    </reaction>
</comment>
<dbReference type="Pfam" id="PF05127">
    <property type="entry name" value="NAT10_TcmA_helicase"/>
    <property type="match status" value="1"/>
</dbReference>
<evidence type="ECO:0000256" key="5">
    <source>
        <dbReference type="ARBA" id="ARBA00022741"/>
    </source>
</evidence>
<dbReference type="Gene3D" id="3.40.50.300">
    <property type="entry name" value="P-loop containing nucleotide triphosphate hydrolases"/>
    <property type="match status" value="1"/>
</dbReference>
<accession>A1CRD5</accession>
<dbReference type="HAMAP" id="MF_03211">
    <property type="entry name" value="RNA_acetyltr_Nat10"/>
    <property type="match status" value="1"/>
</dbReference>
<dbReference type="GO" id="GO:0030515">
    <property type="term" value="F:snoRNA binding"/>
    <property type="evidence" value="ECO:0007669"/>
    <property type="project" value="EnsemblFungi"/>
</dbReference>
<evidence type="ECO:0000259" key="12">
    <source>
        <dbReference type="Pfam" id="PF08351"/>
    </source>
</evidence>
<keyword evidence="7 9" id="KW-0539">Nucleus</keyword>
<keyword evidence="3 9" id="KW-0808">Transferase</keyword>
<comment type="subunit">
    <text evidence="9">Interacts with TAN1.</text>
</comment>
<evidence type="ECO:0000256" key="7">
    <source>
        <dbReference type="ARBA" id="ARBA00023242"/>
    </source>
</evidence>
<dbReference type="OMA" id="HLHYIMS"/>
<dbReference type="InterPro" id="IPR013562">
    <property type="entry name" value="TmcA/NAT10_N"/>
</dbReference>
<dbReference type="GO" id="GO:0030686">
    <property type="term" value="C:90S preribosome"/>
    <property type="evidence" value="ECO:0007669"/>
    <property type="project" value="TreeGrafter"/>
</dbReference>
<dbReference type="InterPro" id="IPR027992">
    <property type="entry name" value="tRNA_bind_dom"/>
</dbReference>
<dbReference type="GO" id="GO:1990883">
    <property type="term" value="F:18S rRNA cytidine N-acetyltransferase activity"/>
    <property type="evidence" value="ECO:0007669"/>
    <property type="project" value="EnsemblFungi"/>
</dbReference>
<evidence type="ECO:0000259" key="11">
    <source>
        <dbReference type="Pfam" id="PF05127"/>
    </source>
</evidence>
<feature type="binding site" evidence="9">
    <location>
        <position position="743"/>
    </location>
    <ligand>
        <name>acetyl-CoA</name>
        <dbReference type="ChEBI" id="CHEBI:57288"/>
    </ligand>
</feature>
<dbReference type="GO" id="GO:0051391">
    <property type="term" value="P:tRNA acetylation"/>
    <property type="evidence" value="ECO:0007669"/>
    <property type="project" value="UniProtKB-UniRule"/>
</dbReference>
<dbReference type="Gene3D" id="3.40.50.11040">
    <property type="match status" value="1"/>
</dbReference>
<evidence type="ECO:0000256" key="2">
    <source>
        <dbReference type="ARBA" id="ARBA00022552"/>
    </source>
</evidence>
<evidence type="ECO:0000256" key="1">
    <source>
        <dbReference type="ARBA" id="ARBA00004604"/>
    </source>
</evidence>
<comment type="similarity">
    <text evidence="9">Belongs to the RNA cytidine acetyltransferase family. NAT10 subfamily.</text>
</comment>
<keyword evidence="5 9" id="KW-0547">Nucleotide-binding</keyword>
<evidence type="ECO:0000256" key="10">
    <source>
        <dbReference type="SAM" id="MobiDB-lite"/>
    </source>
</evidence>
<dbReference type="PANTHER" id="PTHR10925">
    <property type="entry name" value="N-ACETYLTRANSFERASE 10"/>
    <property type="match status" value="1"/>
</dbReference>
<feature type="binding site" evidence="9">
    <location>
        <begin position="642"/>
        <end position="644"/>
    </location>
    <ligand>
        <name>acetyl-CoA</name>
        <dbReference type="ChEBI" id="CHEBI:57288"/>
    </ligand>
</feature>
<feature type="binding site" evidence="9">
    <location>
        <position position="481"/>
    </location>
    <ligand>
        <name>ATP</name>
        <dbReference type="ChEBI" id="CHEBI:30616"/>
    </ligand>
</feature>
<dbReference type="InterPro" id="IPR032672">
    <property type="entry name" value="TmcA/NAT10/Kre33"/>
</dbReference>
<dbReference type="STRING" id="344612.A1CRD5"/>
<proteinExistence type="inferred from homology"/>
<dbReference type="Pfam" id="PF08351">
    <property type="entry name" value="TmcA_N"/>
    <property type="match status" value="1"/>
</dbReference>